<reference evidence="1 2" key="1">
    <citation type="submission" date="2006-02" db="EMBL/GenBank/DDBJ databases">
        <authorList>
            <person name="Pinhassi J."/>
            <person name="Pedros-Alio C."/>
            <person name="Ferriera S."/>
            <person name="Johnson J."/>
            <person name="Kravitz S."/>
            <person name="Halpern A."/>
            <person name="Remington K."/>
            <person name="Beeson K."/>
            <person name="Tran B."/>
            <person name="Rogers Y.-H."/>
            <person name="Friedman R."/>
            <person name="Venter J.C."/>
        </authorList>
    </citation>
    <scope>NUCLEOTIDE SEQUENCE [LARGE SCALE GENOMIC DNA]</scope>
    <source>
        <strain evidence="1 2">MED297</strain>
    </source>
</reference>
<comment type="caution">
    <text evidence="1">The sequence shown here is derived from an EMBL/GenBank/DDBJ whole genome shotgun (WGS) entry which is preliminary data.</text>
</comment>
<organism evidence="1 2">
    <name type="scientific">Reinekea blandensis MED297</name>
    <dbReference type="NCBI Taxonomy" id="314283"/>
    <lineage>
        <taxon>Bacteria</taxon>
        <taxon>Pseudomonadati</taxon>
        <taxon>Pseudomonadota</taxon>
        <taxon>Gammaproteobacteria</taxon>
        <taxon>Oceanospirillales</taxon>
        <taxon>Saccharospirillaceae</taxon>
        <taxon>Reinekea</taxon>
    </lineage>
</organism>
<dbReference type="AlphaFoldDB" id="A4B9X8"/>
<dbReference type="HOGENOM" id="CLU_3029190_0_0_6"/>
<evidence type="ECO:0000313" key="1">
    <source>
        <dbReference type="EMBL" id="EAR11429.1"/>
    </source>
</evidence>
<dbReference type="EMBL" id="AAOE01000001">
    <property type="protein sequence ID" value="EAR11429.1"/>
    <property type="molecule type" value="Genomic_DNA"/>
</dbReference>
<accession>A4B9X8</accession>
<evidence type="ECO:0000313" key="2">
    <source>
        <dbReference type="Proteomes" id="UP000005953"/>
    </source>
</evidence>
<proteinExistence type="predicted"/>
<dbReference type="Proteomes" id="UP000005953">
    <property type="component" value="Unassembled WGS sequence"/>
</dbReference>
<protein>
    <submittedName>
        <fullName evidence="1">Uncharacterized protein</fullName>
    </submittedName>
</protein>
<name>A4B9X8_9GAMM</name>
<gene>
    <name evidence="1" type="ORF">MED297_21117</name>
</gene>
<sequence length="55" mass="6271">MDLSVPHIHWLKLVIFVLINPTARPVQNPTRRDSNGAFRLSLLPSANYSQYRVAP</sequence>
<keyword evidence="2" id="KW-1185">Reference proteome</keyword>
<dbReference type="STRING" id="314283.MED297_21117"/>